<evidence type="ECO:0000259" key="3">
    <source>
        <dbReference type="Pfam" id="PF23598"/>
    </source>
</evidence>
<proteinExistence type="predicted"/>
<dbReference type="InterPro" id="IPR050216">
    <property type="entry name" value="LRR_domain-containing"/>
</dbReference>
<dbReference type="Proteomes" id="UP000019132">
    <property type="component" value="Unassembled WGS sequence"/>
</dbReference>
<dbReference type="PRINTS" id="PR00019">
    <property type="entry name" value="LEURICHRPT"/>
</dbReference>
<dbReference type="eggNOG" id="KOG0619">
    <property type="taxonomic scope" value="Eukaryota"/>
</dbReference>
<reference evidence="5" key="1">
    <citation type="journal article" date="2010" name="Genome Biol.">
        <title>Genome sequence of the necrotrophic plant pathogen Pythium ultimum reveals original pathogenicity mechanisms and effector repertoire.</title>
        <authorList>
            <person name="Levesque C.A."/>
            <person name="Brouwer H."/>
            <person name="Cano L."/>
            <person name="Hamilton J.P."/>
            <person name="Holt C."/>
            <person name="Huitema E."/>
            <person name="Raffaele S."/>
            <person name="Robideau G.P."/>
            <person name="Thines M."/>
            <person name="Win J."/>
            <person name="Zerillo M.M."/>
            <person name="Beakes G.W."/>
            <person name="Boore J.L."/>
            <person name="Busam D."/>
            <person name="Dumas B."/>
            <person name="Ferriera S."/>
            <person name="Fuerstenberg S.I."/>
            <person name="Gachon C.M."/>
            <person name="Gaulin E."/>
            <person name="Govers F."/>
            <person name="Grenville-Briggs L."/>
            <person name="Horner N."/>
            <person name="Hostetler J."/>
            <person name="Jiang R.H."/>
            <person name="Johnson J."/>
            <person name="Krajaejun T."/>
            <person name="Lin H."/>
            <person name="Meijer H.J."/>
            <person name="Moore B."/>
            <person name="Morris P."/>
            <person name="Phuntmart V."/>
            <person name="Puiu D."/>
            <person name="Shetty J."/>
            <person name="Stajich J.E."/>
            <person name="Tripathy S."/>
            <person name="Wawra S."/>
            <person name="van West P."/>
            <person name="Whitty B.R."/>
            <person name="Coutinho P.M."/>
            <person name="Henrissat B."/>
            <person name="Martin F."/>
            <person name="Thomas P.D."/>
            <person name="Tyler B.M."/>
            <person name="De Vries R.P."/>
            <person name="Kamoun S."/>
            <person name="Yandell M."/>
            <person name="Tisserat N."/>
            <person name="Buell C.R."/>
        </authorList>
    </citation>
    <scope>NUCLEOTIDE SEQUENCE</scope>
    <source>
        <strain evidence="5">DAOM:BR144</strain>
    </source>
</reference>
<reference evidence="4" key="3">
    <citation type="submission" date="2015-02" db="UniProtKB">
        <authorList>
            <consortium name="EnsemblProtists"/>
        </authorList>
    </citation>
    <scope>IDENTIFICATION</scope>
    <source>
        <strain evidence="4">DAOM BR144</strain>
    </source>
</reference>
<name>K3WYP5_GLOUD</name>
<organism evidence="4 5">
    <name type="scientific">Globisporangium ultimum (strain ATCC 200006 / CBS 805.95 / DAOM BR144)</name>
    <name type="common">Pythium ultimum</name>
    <dbReference type="NCBI Taxonomy" id="431595"/>
    <lineage>
        <taxon>Eukaryota</taxon>
        <taxon>Sar</taxon>
        <taxon>Stramenopiles</taxon>
        <taxon>Oomycota</taxon>
        <taxon>Peronosporomycetes</taxon>
        <taxon>Pythiales</taxon>
        <taxon>Pythiaceae</taxon>
        <taxon>Globisporangium</taxon>
    </lineage>
</organism>
<keyword evidence="2" id="KW-0677">Repeat</keyword>
<dbReference type="InterPro" id="IPR003591">
    <property type="entry name" value="Leu-rich_rpt_typical-subtyp"/>
</dbReference>
<keyword evidence="5" id="KW-1185">Reference proteome</keyword>
<evidence type="ECO:0000313" key="5">
    <source>
        <dbReference type="Proteomes" id="UP000019132"/>
    </source>
</evidence>
<sequence length="269" mass="29830">MDPLSLETWRLVIGMEILFGEHSKSTRLSGLTKEMKTKRKLIFSANSYNDFELFEDASKDILAKIEIASAAKDTSLSLVAQNLHCIPNAVLMMRHLTHLDLSGNDLVNFPESICQLTKLTVLKVAQNSLIELPSSLAKLSELRVLDVSHNNLSTIPGILWVHLVKIQELYLSANVLTHLPAPPLARLRDLRVLKIENNILSGENMKQICELLSAKCTITDISTDIVNNGGKDEVAKDHEDLGMTNQVIQFVITKNVMRVKVAAVATAKK</sequence>
<dbReference type="SMART" id="SM00369">
    <property type="entry name" value="LRR_TYP"/>
    <property type="match status" value="3"/>
</dbReference>
<dbReference type="PROSITE" id="PS51450">
    <property type="entry name" value="LRR"/>
    <property type="match status" value="2"/>
</dbReference>
<feature type="domain" description="Disease resistance R13L4/SHOC-2-like LRR" evidence="3">
    <location>
        <begin position="88"/>
        <end position="233"/>
    </location>
</feature>
<dbReference type="InterPro" id="IPR055414">
    <property type="entry name" value="LRR_R13L4/SHOC2-like"/>
</dbReference>
<dbReference type="InterPro" id="IPR032675">
    <property type="entry name" value="LRR_dom_sf"/>
</dbReference>
<dbReference type="GO" id="GO:0005737">
    <property type="term" value="C:cytoplasm"/>
    <property type="evidence" value="ECO:0007669"/>
    <property type="project" value="TreeGrafter"/>
</dbReference>
<evidence type="ECO:0000256" key="1">
    <source>
        <dbReference type="ARBA" id="ARBA00022614"/>
    </source>
</evidence>
<dbReference type="EMBL" id="GL376623">
    <property type="status" value="NOT_ANNOTATED_CDS"/>
    <property type="molecule type" value="Genomic_DNA"/>
</dbReference>
<dbReference type="AlphaFoldDB" id="K3WYP5"/>
<dbReference type="InParanoid" id="K3WYP5"/>
<dbReference type="STRING" id="431595.K3WYP5"/>
<dbReference type="SMART" id="SM00364">
    <property type="entry name" value="LRR_BAC"/>
    <property type="match status" value="4"/>
</dbReference>
<evidence type="ECO:0000256" key="2">
    <source>
        <dbReference type="ARBA" id="ARBA00022737"/>
    </source>
</evidence>
<evidence type="ECO:0000313" key="4">
    <source>
        <dbReference type="EnsemblProtists" id="PYU1_T010094"/>
    </source>
</evidence>
<dbReference type="PANTHER" id="PTHR48051:SF1">
    <property type="entry name" value="RAS SUPPRESSOR PROTEIN 1"/>
    <property type="match status" value="1"/>
</dbReference>
<dbReference type="InterPro" id="IPR001611">
    <property type="entry name" value="Leu-rich_rpt"/>
</dbReference>
<dbReference type="PANTHER" id="PTHR48051">
    <property type="match status" value="1"/>
</dbReference>
<dbReference type="Pfam" id="PF23598">
    <property type="entry name" value="LRR_14"/>
    <property type="match status" value="1"/>
</dbReference>
<dbReference type="EnsemblProtists" id="PYU1_T010094">
    <property type="protein sequence ID" value="PYU1_T010094"/>
    <property type="gene ID" value="PYU1_G010074"/>
</dbReference>
<dbReference type="SUPFAM" id="SSF52058">
    <property type="entry name" value="L domain-like"/>
    <property type="match status" value="1"/>
</dbReference>
<keyword evidence="1" id="KW-0433">Leucine-rich repeat</keyword>
<reference evidence="5" key="2">
    <citation type="submission" date="2010-04" db="EMBL/GenBank/DDBJ databases">
        <authorList>
            <person name="Buell R."/>
            <person name="Hamilton J."/>
            <person name="Hostetler J."/>
        </authorList>
    </citation>
    <scope>NUCLEOTIDE SEQUENCE [LARGE SCALE GENOMIC DNA]</scope>
    <source>
        <strain evidence="5">DAOM:BR144</strain>
    </source>
</reference>
<dbReference type="HOGENOM" id="CLU_1036170_0_0_1"/>
<dbReference type="VEuPathDB" id="FungiDB:PYU1_G010074"/>
<dbReference type="Gene3D" id="3.80.10.10">
    <property type="entry name" value="Ribonuclease Inhibitor"/>
    <property type="match status" value="1"/>
</dbReference>
<accession>K3WYP5</accession>
<protein>
    <recommendedName>
        <fullName evidence="3">Disease resistance R13L4/SHOC-2-like LRR domain-containing protein</fullName>
    </recommendedName>
</protein>